<dbReference type="InterPro" id="IPR026444">
    <property type="entry name" value="Secre_tail"/>
</dbReference>
<protein>
    <submittedName>
        <fullName evidence="3">Por secretion system C-terminal sorting domain-containing protein</fullName>
    </submittedName>
</protein>
<dbReference type="InterPro" id="IPR014755">
    <property type="entry name" value="Cu-Rt/internalin_Ig-like"/>
</dbReference>
<keyword evidence="1 2" id="KW-0732">Signal</keyword>
<reference evidence="3 4" key="1">
    <citation type="submission" date="2016-11" db="EMBL/GenBank/DDBJ databases">
        <authorList>
            <person name="Jaros S."/>
            <person name="Januszkiewicz K."/>
            <person name="Wedrychowicz H."/>
        </authorList>
    </citation>
    <scope>NUCLEOTIDE SEQUENCE [LARGE SCALE GENOMIC DNA]</scope>
    <source>
        <strain evidence="3 4">DSM 26910</strain>
    </source>
</reference>
<evidence type="ECO:0000313" key="3">
    <source>
        <dbReference type="EMBL" id="SHE36554.1"/>
    </source>
</evidence>
<dbReference type="Gene3D" id="2.60.40.1220">
    <property type="match status" value="2"/>
</dbReference>
<gene>
    <name evidence="3" type="ORF">SAMN05444274_101172</name>
</gene>
<organism evidence="3 4">
    <name type="scientific">Mariniphaga anaerophila</name>
    <dbReference type="NCBI Taxonomy" id="1484053"/>
    <lineage>
        <taxon>Bacteria</taxon>
        <taxon>Pseudomonadati</taxon>
        <taxon>Bacteroidota</taxon>
        <taxon>Bacteroidia</taxon>
        <taxon>Marinilabiliales</taxon>
        <taxon>Prolixibacteraceae</taxon>
        <taxon>Mariniphaga</taxon>
    </lineage>
</organism>
<sequence length="760" mass="83859">MKYIILLLCVFVSISSFAQDLTVNVQLEYQSENTFKLNFSENVDPAEAAEVTNYTISGTGGLTGNPVSADISGSAVTLLLASDMSELEPNAGIEVRVSNVTAVSGKELNPQQSVAKYFVWHFCETFSKAPLTGAYTDYTYVGEHNLNWTYSSAREDTEYEKGIMLRFKDSSTLKHNFGQGVASVSFQFYTVWSNYDDRYFECAIADQLLAENAIAISGNPSEVKLYTYDDLNIMPKEEGVPFEIKNTTVTNQNIVIDNVKWTSYSPAFVDTVLLSSQKQFVLGYNQLIDSRDVTIDNFKVEFDGVETELSTVEYFEGNMVKITTKEDISGLDNKSVITVTSNNVRNLINGLSVENKKSITVEKPEVVKQLEYIDFTTLRLRYTYAIDETDALMTDNYKLVFSDGVETNPSAVVMVDDKTFDLTVPSTQHSADGTTITVDVINVKGKNGVFTVAEPNNRAAIIIDRTAPEVLPELEFINSGTLILYFSEAVKPSLEVSDYVIGGTAGLNGNVLNVDINDSASVVLTVADMSESLVHDNTITVSANNVFDVAGNNLSENNTATYVINLSKPLNKIVDVKNIRHRTADVIIDVDRPGTVYWSAYVGGSSGPDADAVYYGDGFVNGMQVVDKSVSQATITVDELVWATSFDVYTLVESREGVLSELDMTTIETTSVEEGFDDGELGNYKSVKVTLKSGVIQLERMDKQASYEPIHVKVYNLAGAIVYSKQFRNETMDIHGLPSGIYLVSLWFEDHIETTKIIME</sequence>
<evidence type="ECO:0000313" key="4">
    <source>
        <dbReference type="Proteomes" id="UP000184164"/>
    </source>
</evidence>
<proteinExistence type="predicted"/>
<feature type="signal peptide" evidence="2">
    <location>
        <begin position="1"/>
        <end position="18"/>
    </location>
</feature>
<dbReference type="NCBIfam" id="TIGR04183">
    <property type="entry name" value="Por_Secre_tail"/>
    <property type="match status" value="1"/>
</dbReference>
<evidence type="ECO:0000256" key="1">
    <source>
        <dbReference type="ARBA" id="ARBA00022729"/>
    </source>
</evidence>
<dbReference type="RefSeq" id="WP_083570502.1">
    <property type="nucleotide sequence ID" value="NZ_FQUM01000001.1"/>
</dbReference>
<accession>A0A1M4SWF4</accession>
<dbReference type="EMBL" id="FQUM01000001">
    <property type="protein sequence ID" value="SHE36554.1"/>
    <property type="molecule type" value="Genomic_DNA"/>
</dbReference>
<dbReference type="Proteomes" id="UP000184164">
    <property type="component" value="Unassembled WGS sequence"/>
</dbReference>
<keyword evidence="4" id="KW-1185">Reference proteome</keyword>
<name>A0A1M4SWF4_9BACT</name>
<feature type="chain" id="PRO_5013381869" evidence="2">
    <location>
        <begin position="19"/>
        <end position="760"/>
    </location>
</feature>
<dbReference type="STRING" id="1484053.SAMN05444274_101172"/>
<evidence type="ECO:0000256" key="2">
    <source>
        <dbReference type="SAM" id="SignalP"/>
    </source>
</evidence>
<dbReference type="OrthoDB" id="9792152at2"/>
<dbReference type="AlphaFoldDB" id="A0A1M4SWF4"/>